<name>A0ABU0I2X8_9HYPH</name>
<proteinExistence type="predicted"/>
<reference evidence="1 2" key="1">
    <citation type="submission" date="2023-07" db="EMBL/GenBank/DDBJ databases">
        <title>Genomic Encyclopedia of Type Strains, Phase IV (KMG-IV): sequencing the most valuable type-strain genomes for metagenomic binning, comparative biology and taxonomic classification.</title>
        <authorList>
            <person name="Goeker M."/>
        </authorList>
    </citation>
    <scope>NUCLEOTIDE SEQUENCE [LARGE SCALE GENOMIC DNA]</scope>
    <source>
        <strain evidence="1 2">DSM 19013</strain>
    </source>
</reference>
<dbReference type="RefSeq" id="WP_238206065.1">
    <property type="nucleotide sequence ID" value="NZ_BPQE01000025.1"/>
</dbReference>
<sequence length="66" mass="7005">MAELGPGRAERLRLALEEAWATRVVLSSLAEEAAAADEEALVEALSNVIDRLHHRGAKAPAEDGAE</sequence>
<dbReference type="EMBL" id="JAUSVP010000006">
    <property type="protein sequence ID" value="MDQ0448061.1"/>
    <property type="molecule type" value="Genomic_DNA"/>
</dbReference>
<evidence type="ECO:0000313" key="2">
    <source>
        <dbReference type="Proteomes" id="UP001231124"/>
    </source>
</evidence>
<protein>
    <recommendedName>
        <fullName evidence="3">MarR family transcriptional regulator</fullName>
    </recommendedName>
</protein>
<accession>A0ABU0I2X8</accession>
<organism evidence="1 2">
    <name type="scientific">Methylobacterium aerolatum</name>
    <dbReference type="NCBI Taxonomy" id="418708"/>
    <lineage>
        <taxon>Bacteria</taxon>
        <taxon>Pseudomonadati</taxon>
        <taxon>Pseudomonadota</taxon>
        <taxon>Alphaproteobacteria</taxon>
        <taxon>Hyphomicrobiales</taxon>
        <taxon>Methylobacteriaceae</taxon>
        <taxon>Methylobacterium</taxon>
    </lineage>
</organism>
<dbReference type="Proteomes" id="UP001231124">
    <property type="component" value="Unassembled WGS sequence"/>
</dbReference>
<evidence type="ECO:0000313" key="1">
    <source>
        <dbReference type="EMBL" id="MDQ0448061.1"/>
    </source>
</evidence>
<comment type="caution">
    <text evidence="1">The sequence shown here is derived from an EMBL/GenBank/DDBJ whole genome shotgun (WGS) entry which is preliminary data.</text>
</comment>
<evidence type="ECO:0008006" key="3">
    <source>
        <dbReference type="Google" id="ProtNLM"/>
    </source>
</evidence>
<keyword evidence="2" id="KW-1185">Reference proteome</keyword>
<gene>
    <name evidence="1" type="ORF">QO012_002566</name>
</gene>